<protein>
    <submittedName>
        <fullName evidence="2">DUF2474 family protein</fullName>
    </submittedName>
</protein>
<evidence type="ECO:0000256" key="1">
    <source>
        <dbReference type="SAM" id="Phobius"/>
    </source>
</evidence>
<sequence>MRAAAARWRRIGWFVLLWAGGVAAIGGFAYAVRTIMKLTLT</sequence>
<proteinExistence type="predicted"/>
<keyword evidence="1" id="KW-0472">Membrane</keyword>
<dbReference type="InterPro" id="IPR018895">
    <property type="entry name" value="DUF2474"/>
</dbReference>
<dbReference type="Pfam" id="PF10617">
    <property type="entry name" value="DUF2474"/>
    <property type="match status" value="1"/>
</dbReference>
<dbReference type="AlphaFoldDB" id="A0A5C8PKH8"/>
<reference evidence="2 3" key="1">
    <citation type="submission" date="2019-06" db="EMBL/GenBank/DDBJ databases">
        <title>New taxonomy in bacterial strain CC-CFT640, isolated from vineyard.</title>
        <authorList>
            <person name="Lin S.-Y."/>
            <person name="Tsai C.-F."/>
            <person name="Young C.-C."/>
        </authorList>
    </citation>
    <scope>NUCLEOTIDE SEQUENCE [LARGE SCALE GENOMIC DNA]</scope>
    <source>
        <strain evidence="2 3">CC-CFT640</strain>
    </source>
</reference>
<name>A0A5C8PKH8_9HYPH</name>
<accession>A0A5C8PKH8</accession>
<dbReference type="RefSeq" id="WP_147848080.1">
    <property type="nucleotide sequence ID" value="NZ_VDUZ01000018.1"/>
</dbReference>
<gene>
    <name evidence="2" type="ORF">FHP25_16655</name>
</gene>
<dbReference type="OrthoDB" id="9010487at2"/>
<keyword evidence="1" id="KW-0812">Transmembrane</keyword>
<organism evidence="2 3">
    <name type="scientific">Vineibacter terrae</name>
    <dbReference type="NCBI Taxonomy" id="2586908"/>
    <lineage>
        <taxon>Bacteria</taxon>
        <taxon>Pseudomonadati</taxon>
        <taxon>Pseudomonadota</taxon>
        <taxon>Alphaproteobacteria</taxon>
        <taxon>Hyphomicrobiales</taxon>
        <taxon>Vineibacter</taxon>
    </lineage>
</organism>
<evidence type="ECO:0000313" key="3">
    <source>
        <dbReference type="Proteomes" id="UP000321638"/>
    </source>
</evidence>
<comment type="caution">
    <text evidence="2">The sequence shown here is derived from an EMBL/GenBank/DDBJ whole genome shotgun (WGS) entry which is preliminary data.</text>
</comment>
<evidence type="ECO:0000313" key="2">
    <source>
        <dbReference type="EMBL" id="TXL74402.1"/>
    </source>
</evidence>
<keyword evidence="3" id="KW-1185">Reference proteome</keyword>
<feature type="transmembrane region" description="Helical" evidence="1">
    <location>
        <begin position="12"/>
        <end position="32"/>
    </location>
</feature>
<keyword evidence="1" id="KW-1133">Transmembrane helix</keyword>
<dbReference type="EMBL" id="VDUZ01000018">
    <property type="protein sequence ID" value="TXL74402.1"/>
    <property type="molecule type" value="Genomic_DNA"/>
</dbReference>
<dbReference type="Proteomes" id="UP000321638">
    <property type="component" value="Unassembled WGS sequence"/>
</dbReference>